<evidence type="ECO:0000313" key="1">
    <source>
        <dbReference type="EMBL" id="KAL0108275.1"/>
    </source>
</evidence>
<protein>
    <submittedName>
        <fullName evidence="1">Uncharacterized protein</fullName>
    </submittedName>
</protein>
<organism evidence="1 2">
    <name type="scientific">Cardiocondyla obscurior</name>
    <dbReference type="NCBI Taxonomy" id="286306"/>
    <lineage>
        <taxon>Eukaryota</taxon>
        <taxon>Metazoa</taxon>
        <taxon>Ecdysozoa</taxon>
        <taxon>Arthropoda</taxon>
        <taxon>Hexapoda</taxon>
        <taxon>Insecta</taxon>
        <taxon>Pterygota</taxon>
        <taxon>Neoptera</taxon>
        <taxon>Endopterygota</taxon>
        <taxon>Hymenoptera</taxon>
        <taxon>Apocrita</taxon>
        <taxon>Aculeata</taxon>
        <taxon>Formicoidea</taxon>
        <taxon>Formicidae</taxon>
        <taxon>Myrmicinae</taxon>
        <taxon>Cardiocondyla</taxon>
    </lineage>
</organism>
<dbReference type="Proteomes" id="UP001430953">
    <property type="component" value="Unassembled WGS sequence"/>
</dbReference>
<gene>
    <name evidence="1" type="ORF">PUN28_015075</name>
</gene>
<name>A0AAW2EZ68_9HYME</name>
<dbReference type="EMBL" id="JADYXP020000016">
    <property type="protein sequence ID" value="KAL0108275.1"/>
    <property type="molecule type" value="Genomic_DNA"/>
</dbReference>
<accession>A0AAW2EZ68</accession>
<dbReference type="AlphaFoldDB" id="A0AAW2EZ68"/>
<keyword evidence="2" id="KW-1185">Reference proteome</keyword>
<evidence type="ECO:0000313" key="2">
    <source>
        <dbReference type="Proteomes" id="UP001430953"/>
    </source>
</evidence>
<comment type="caution">
    <text evidence="1">The sequence shown here is derived from an EMBL/GenBank/DDBJ whole genome shotgun (WGS) entry which is preliminary data.</text>
</comment>
<proteinExistence type="predicted"/>
<sequence>MQRRTQPASVPLRLYFLGPAARQHRRRLFYDLSPALFPASSSRSRRDLAAFPPADANSAPCFARSLDLITIYAAYGSLIFRPRMRVAKLHDKQSKAISRNKNNCFRIFGFKKKANAGPIRK</sequence>
<reference evidence="1 2" key="1">
    <citation type="submission" date="2023-03" db="EMBL/GenBank/DDBJ databases">
        <title>High recombination rates correlate with genetic variation in Cardiocondyla obscurior ants.</title>
        <authorList>
            <person name="Errbii M."/>
        </authorList>
    </citation>
    <scope>NUCLEOTIDE SEQUENCE [LARGE SCALE GENOMIC DNA]</scope>
    <source>
        <strain evidence="1">Alpha-2009</strain>
        <tissue evidence="1">Whole body</tissue>
    </source>
</reference>